<dbReference type="InterPro" id="IPR020843">
    <property type="entry name" value="ER"/>
</dbReference>
<evidence type="ECO:0000256" key="3">
    <source>
        <dbReference type="ARBA" id="ARBA00022679"/>
    </source>
</evidence>
<dbReference type="InterPro" id="IPR020841">
    <property type="entry name" value="PKS_Beta-ketoAc_synthase_dom"/>
</dbReference>
<dbReference type="PROSITE" id="PS00012">
    <property type="entry name" value="PHOSPHOPANTETHEINE"/>
    <property type="match status" value="1"/>
</dbReference>
<dbReference type="Proteomes" id="UP001143372">
    <property type="component" value="Unassembled WGS sequence"/>
</dbReference>
<dbReference type="FunFam" id="3.40.50.720:FF:000209">
    <property type="entry name" value="Polyketide synthase Pks12"/>
    <property type="match status" value="1"/>
</dbReference>
<dbReference type="Gene3D" id="1.10.1200.10">
    <property type="entry name" value="ACP-like"/>
    <property type="match status" value="1"/>
</dbReference>
<dbReference type="InterPro" id="IPR014030">
    <property type="entry name" value="Ketoacyl_synth_N"/>
</dbReference>
<feature type="domain" description="PKS/mFAS DH" evidence="10">
    <location>
        <begin position="900"/>
        <end position="1177"/>
    </location>
</feature>
<dbReference type="InterPro" id="IPR057326">
    <property type="entry name" value="KR_dom"/>
</dbReference>
<dbReference type="Gene3D" id="3.10.129.110">
    <property type="entry name" value="Polyketide synthase dehydratase"/>
    <property type="match status" value="1"/>
</dbReference>
<sequence length="2542" mass="267423">MKKSASLAIVGRSCRLPGANDVDAFWNLLSEGRCAVTEIGEDRWSHARYLHPRKGEPGKTYTFAAGVLDDIWGFDPAAFGISPREAEQMDPQQRLSLQLVWEALEDAGIPPSSIANTETGVYVGASALDYGNRVIFDPGSADAYFATGNTLSIVSNRISYIYDLHGPSFTVDTACSSSLVALDEAVAALRSGRIERAIVVGVSILASPFPFISFAQATMLSPRGRCHAFDASGDGYVRAEGGVAMILERADVARAARRPMRLMIAASGVNSDGRTVGMSLPSPEAQLGLLERVYEEAGIDPDSLAFIEAHGTGTRVGDPAEASAIGAAVKRRTIGPLPIGSVKTNVGHLEPASGLVGLLKTDLALEHDLLPASLHVTELNPDIPFDELKLHVATEAVPLPRGARPRYAGVNSFGFGGTNAHVIVCDPTPEDRAGRAAPRVVEAEGRTPILALSARSREALSELAGAYSSLLEGRDAAGARHIAKSVAATRDLLPRRVVLENDDPTTWSATLAAIAEGGDAKDATIDQAVGRDAPVAFAFSGNGSQWPGMGRRLHAQNAAFRARIDEIDQRFGAIAKWSIKDALFADDLPERLRRAETAQPLMFAVQVATTAALAADGLVPDMVLGHSVGEVAAAAASGALSLEQAVQVVHSRSVHQEIAWKAGGMAAVLQSPEEVRALIRDGGFLNIEIAAINSERSVTISGSETEIKELSRFARTRRVPVRVLDIDYPFHTGLIDGVKGPLLADLGGLQPGATLRPFVSSVFGRTVEGGELGADYWWANVRRPVVFSDAVAAAIAEGARVFVEIGPRPVLQTYLSDCVAAAEITGGVLSCDDHGPGEHDPIRRAVTRVIAKGGRVDRDLAFGKLDGPAVRLPTYPWQNASFAVGTTAEAQSLYRGYDQHPLIGSRLRADADEWTVHLDPASSPLLADHKVGGRVIVPGAALAEMALAAGRAWLGADVVELSDFEIPHALTLDAETMSEVRTRISPESRTVEIMSRPRLRDDGWIMHASGRIAPPPTVAATTPATPAHEGEVFRAADIYAQSEKHGLGFGPAFRAVDHVVRYGPDRLSVRLLAEADRKGARDARYGLHPADFDACFHSLLTLFGAHGDRPDVTYLPMRFGSLRLLKPGVSIVGAEIVVKRLSPRSIDATFTLVDADGGVVAVLADARFRAVTLSRKTPLDRLAYHYAPALVGPSGDASEPAAVTAEELAKRAGALGLAAEGESERPEDDLLLEAFAIALAHQSLLGLFGRGRQGSVAQLLKRGRLAAASAPLANSLLGLLEHQGHATLEGDVWTIAAKTGLPTPTEILRTVIADYPDRGAECVLATRAATLLPKALKNGPLATAYGAATLAHAGGASPLTASGAHAVSEFVKDIVAKAPADRPIRILELSAGSGVLTRKLAALATDPRVTLTVTDPDATVAERLRFAFATLPNVSVEQFDPRADSADANRFDLVVGSLAWGSALAAPDSVRRLAARIADGGLLAFGSLEPTPFLDVVFGVQADWFERSASEDFPIGGARSSADWAHDLGDARLSDHVIVGLAGARSPASLVLAAKRRRGAAVEDSQTVTAPVVLTAEASGATAGLALAVARAIEGLGRPVTVKSTAPVAKLTNGEGDGSANGHAAGADALWGGPVDLGLAMPAKNATGASADIVAVFDQSAGALSAATAERSGRLLSLARAAHEFSARLWVVAPGALGGTVDHGVDRPEQAALAGFLRVVRNELRGVDIRLLDVSASLGDEAGGRAVAAELAAPRADVELSISADGVVAPRLRPGLPEFPSAVPESGEKWVAALESGKEGGLDDLSWRPAPALAPAAGDVAIDVSAVGLNFRDVMWALGLLPEEALEDGFAGPGLGIECAGVVSAVGPGVTRYKIGDRVVAFASGAFASRVVTSETAVAPLPDSITFEEGATIPVCFLTAYYALHHLAQIKRGEWVLIHGGAGGVGLAALQIALWRGAKVIATAGSDEKRDLLRALGATHVLSSRSLEFVDEVKTLTGGHGVDVVLNSLFGEAMERSLSVLRPFGRFLELGKRDYYANSRLGLRPFRRNISYFGIDADQLLIHRSDLGQRLFGECMKLFGKGVFAPLPYRAYHAGEIRDAFRLMQQSGHVGKIVVRPLDPAELGETAPPRFRAAEGAHVLVGGLGGFGLATAEWLVANGASKIALIGRSGASSQAAQDGVARLEAAGATVKVFACDAADEVALDKALKETRKDLGPIGGAWHVAMVLDDALLLNLDEPRFEAVLRPKIDGAHALDRLTRSDKIGQFVVYSSATTVIGNPGQSNYVAANMWLESLMRVRRKAGLPGLAIAWGALGDVGYLARTGDVKEKIQKRLGYATLSGDEALEGLGRVLAHDDLRLETAAITIAPLDWGAARRDLAFLASPMFAQVVAGAEMGPQDTVEQIDLAALVRGKDAREARDIVAEILAGEVGRILKLPAKEISPQRPLAELGMDSLMGLELRMSVERRFDIELPLVAIGDSTTLTTIAQSIVSRIHEPDAAADSGAVNADLVHRHIADDVDHEDLAEFSEAVEARRATLGHVTR</sequence>
<reference evidence="11" key="1">
    <citation type="journal article" date="2014" name="Int. J. Syst. Evol. Microbiol.">
        <title>Complete genome sequence of Corynebacterium casei LMG S-19264T (=DSM 44701T), isolated from a smear-ripened cheese.</title>
        <authorList>
            <consortium name="US DOE Joint Genome Institute (JGI-PGF)"/>
            <person name="Walter F."/>
            <person name="Albersmeier A."/>
            <person name="Kalinowski J."/>
            <person name="Ruckert C."/>
        </authorList>
    </citation>
    <scope>NUCLEOTIDE SEQUENCE</scope>
    <source>
        <strain evidence="11">VKM B-2347</strain>
    </source>
</reference>
<dbReference type="Pfam" id="PF00698">
    <property type="entry name" value="Acyl_transf_1"/>
    <property type="match status" value="1"/>
</dbReference>
<evidence type="ECO:0000259" key="10">
    <source>
        <dbReference type="PROSITE" id="PS52019"/>
    </source>
</evidence>
<dbReference type="SUPFAM" id="SSF47336">
    <property type="entry name" value="ACP-like"/>
    <property type="match status" value="1"/>
</dbReference>
<dbReference type="SUPFAM" id="SSF50129">
    <property type="entry name" value="GroES-like"/>
    <property type="match status" value="1"/>
</dbReference>
<dbReference type="Pfam" id="PF02801">
    <property type="entry name" value="Ketoacyl-synt_C"/>
    <property type="match status" value="1"/>
</dbReference>
<protein>
    <submittedName>
        <fullName evidence="11">Type I polyketide synthase</fullName>
    </submittedName>
</protein>
<dbReference type="SMART" id="SM00825">
    <property type="entry name" value="PKS_KS"/>
    <property type="match status" value="1"/>
</dbReference>
<dbReference type="SMART" id="SM00827">
    <property type="entry name" value="PKS_AT"/>
    <property type="match status" value="1"/>
</dbReference>
<dbReference type="InterPro" id="IPR016035">
    <property type="entry name" value="Acyl_Trfase/lysoPLipase"/>
</dbReference>
<feature type="active site" description="Proton donor; for dehydratase activity" evidence="7">
    <location>
        <position position="1093"/>
    </location>
</feature>
<dbReference type="Pfam" id="PF13489">
    <property type="entry name" value="Methyltransf_23"/>
    <property type="match status" value="1"/>
</dbReference>
<dbReference type="InterPro" id="IPR036736">
    <property type="entry name" value="ACP-like_sf"/>
</dbReference>
<dbReference type="Gene3D" id="3.40.366.10">
    <property type="entry name" value="Malonyl-Coenzyme A Acyl Carrier Protein, domain 2"/>
    <property type="match status" value="1"/>
</dbReference>
<evidence type="ECO:0000256" key="1">
    <source>
        <dbReference type="ARBA" id="ARBA00022450"/>
    </source>
</evidence>
<dbReference type="GO" id="GO:0016491">
    <property type="term" value="F:oxidoreductase activity"/>
    <property type="evidence" value="ECO:0007669"/>
    <property type="project" value="InterPro"/>
</dbReference>
<dbReference type="Pfam" id="PF16197">
    <property type="entry name" value="KAsynt_C_assoc"/>
    <property type="match status" value="1"/>
</dbReference>
<dbReference type="GO" id="GO:0006633">
    <property type="term" value="P:fatty acid biosynthetic process"/>
    <property type="evidence" value="ECO:0007669"/>
    <property type="project" value="InterPro"/>
</dbReference>
<keyword evidence="12" id="KW-1185">Reference proteome</keyword>
<feature type="region of interest" description="C-terminal hotdog fold" evidence="7">
    <location>
        <begin position="1030"/>
        <end position="1177"/>
    </location>
</feature>
<name>A0A9W6IZC6_9HYPH</name>
<dbReference type="InterPro" id="IPR018201">
    <property type="entry name" value="Ketoacyl_synth_AS"/>
</dbReference>
<dbReference type="SUPFAM" id="SSF53335">
    <property type="entry name" value="S-adenosyl-L-methionine-dependent methyltransferases"/>
    <property type="match status" value="1"/>
</dbReference>
<dbReference type="PROSITE" id="PS50075">
    <property type="entry name" value="CARRIER"/>
    <property type="match status" value="1"/>
</dbReference>
<dbReference type="Pfam" id="PF00109">
    <property type="entry name" value="ketoacyl-synt"/>
    <property type="match status" value="1"/>
</dbReference>
<dbReference type="PANTHER" id="PTHR43775:SF37">
    <property type="entry name" value="SI:DKEY-61P9.11"/>
    <property type="match status" value="1"/>
</dbReference>
<dbReference type="EMBL" id="BSFI01000001">
    <property type="protein sequence ID" value="GLK66619.1"/>
    <property type="molecule type" value="Genomic_DNA"/>
</dbReference>
<dbReference type="GO" id="GO:0004312">
    <property type="term" value="F:fatty acid synthase activity"/>
    <property type="evidence" value="ECO:0007669"/>
    <property type="project" value="TreeGrafter"/>
</dbReference>
<keyword evidence="6" id="KW-0012">Acyltransferase</keyword>
<dbReference type="Gene3D" id="3.30.70.3290">
    <property type="match status" value="1"/>
</dbReference>
<dbReference type="InterPro" id="IPR014031">
    <property type="entry name" value="Ketoacyl_synth_C"/>
</dbReference>
<dbReference type="CDD" id="cd05195">
    <property type="entry name" value="enoyl_red"/>
    <property type="match status" value="1"/>
</dbReference>
<evidence type="ECO:0000256" key="6">
    <source>
        <dbReference type="ARBA" id="ARBA00023315"/>
    </source>
</evidence>
<dbReference type="InterPro" id="IPR049900">
    <property type="entry name" value="PKS_mFAS_DH"/>
</dbReference>
<evidence type="ECO:0000259" key="8">
    <source>
        <dbReference type="PROSITE" id="PS50075"/>
    </source>
</evidence>
<dbReference type="CDD" id="cd02440">
    <property type="entry name" value="AdoMet_MTases"/>
    <property type="match status" value="1"/>
</dbReference>
<feature type="active site" description="Proton acceptor; for dehydratase activity" evidence="7">
    <location>
        <position position="929"/>
    </location>
</feature>
<evidence type="ECO:0000313" key="11">
    <source>
        <dbReference type="EMBL" id="GLK66619.1"/>
    </source>
</evidence>
<dbReference type="PROSITE" id="PS52019">
    <property type="entry name" value="PKS_MFAS_DH"/>
    <property type="match status" value="1"/>
</dbReference>
<dbReference type="SMART" id="SM00822">
    <property type="entry name" value="PKS_KR"/>
    <property type="match status" value="1"/>
</dbReference>
<dbReference type="SMART" id="SM00829">
    <property type="entry name" value="PKS_ER"/>
    <property type="match status" value="1"/>
</dbReference>
<dbReference type="RefSeq" id="WP_271166881.1">
    <property type="nucleotide sequence ID" value="NZ_BSFI01000001.1"/>
</dbReference>
<dbReference type="InterPro" id="IPR016036">
    <property type="entry name" value="Malonyl_transacylase_ACP-bd"/>
</dbReference>
<keyword evidence="3" id="KW-0808">Transferase</keyword>
<keyword evidence="5" id="KW-0511">Multifunctional enzyme</keyword>
<dbReference type="InterPro" id="IPR042104">
    <property type="entry name" value="PKS_dehydratase_sf"/>
</dbReference>
<feature type="domain" description="Ketosynthase family 3 (KS3)" evidence="9">
    <location>
        <begin position="4"/>
        <end position="426"/>
    </location>
</feature>
<dbReference type="InterPro" id="IPR036291">
    <property type="entry name" value="NAD(P)-bd_dom_sf"/>
</dbReference>
<dbReference type="InterPro" id="IPR049551">
    <property type="entry name" value="PKS_DH_C"/>
</dbReference>
<evidence type="ECO:0000259" key="9">
    <source>
        <dbReference type="PROSITE" id="PS52004"/>
    </source>
</evidence>
<dbReference type="Gene3D" id="3.90.180.10">
    <property type="entry name" value="Medium-chain alcohol dehydrogenases, catalytic domain"/>
    <property type="match status" value="1"/>
</dbReference>
<dbReference type="InterPro" id="IPR049552">
    <property type="entry name" value="PKS_DH_N"/>
</dbReference>
<evidence type="ECO:0000256" key="5">
    <source>
        <dbReference type="ARBA" id="ARBA00023268"/>
    </source>
</evidence>
<dbReference type="Pfam" id="PF08659">
    <property type="entry name" value="KR"/>
    <property type="match status" value="1"/>
</dbReference>
<comment type="caution">
    <text evidence="11">The sequence shown here is derived from an EMBL/GenBank/DDBJ whole genome shotgun (WGS) entry which is preliminary data.</text>
</comment>
<dbReference type="InterPro" id="IPR009081">
    <property type="entry name" value="PP-bd_ACP"/>
</dbReference>
<feature type="domain" description="Carrier" evidence="8">
    <location>
        <begin position="2416"/>
        <end position="2493"/>
    </location>
</feature>
<dbReference type="Gene3D" id="3.40.50.720">
    <property type="entry name" value="NAD(P)-binding Rossmann-like Domain"/>
    <property type="match status" value="3"/>
</dbReference>
<dbReference type="Pfam" id="PF08240">
    <property type="entry name" value="ADH_N"/>
    <property type="match status" value="1"/>
</dbReference>
<dbReference type="InterPro" id="IPR020806">
    <property type="entry name" value="PKS_PP-bd"/>
</dbReference>
<dbReference type="PANTHER" id="PTHR43775">
    <property type="entry name" value="FATTY ACID SYNTHASE"/>
    <property type="match status" value="1"/>
</dbReference>
<dbReference type="GO" id="GO:0004315">
    <property type="term" value="F:3-oxoacyl-[acyl-carrier-protein] synthase activity"/>
    <property type="evidence" value="ECO:0007669"/>
    <property type="project" value="InterPro"/>
</dbReference>
<dbReference type="InterPro" id="IPR029063">
    <property type="entry name" value="SAM-dependent_MTases_sf"/>
</dbReference>
<dbReference type="SUPFAM" id="SSF51735">
    <property type="entry name" value="NAD(P)-binding Rossmann-fold domains"/>
    <property type="match status" value="3"/>
</dbReference>
<feature type="region of interest" description="N-terminal hotdog fold" evidence="7">
    <location>
        <begin position="900"/>
        <end position="1019"/>
    </location>
</feature>
<dbReference type="SUPFAM" id="SSF55048">
    <property type="entry name" value="Probable ACP-binding domain of malonyl-CoA ACP transacylase"/>
    <property type="match status" value="1"/>
</dbReference>
<dbReference type="SUPFAM" id="SSF52151">
    <property type="entry name" value="FabD/lysophospholipase-like"/>
    <property type="match status" value="1"/>
</dbReference>
<keyword evidence="1" id="KW-0596">Phosphopantetheine</keyword>
<dbReference type="Gene3D" id="3.40.47.10">
    <property type="match status" value="1"/>
</dbReference>
<keyword evidence="4" id="KW-0521">NADP</keyword>
<dbReference type="GO" id="GO:0031177">
    <property type="term" value="F:phosphopantetheine binding"/>
    <property type="evidence" value="ECO:0007669"/>
    <property type="project" value="InterPro"/>
</dbReference>
<gene>
    <name evidence="11" type="primary">rkpA</name>
    <name evidence="11" type="ORF">GCM10008179_02570</name>
</gene>
<evidence type="ECO:0000256" key="7">
    <source>
        <dbReference type="PROSITE-ProRule" id="PRU01363"/>
    </source>
</evidence>
<dbReference type="InterPro" id="IPR013149">
    <property type="entry name" value="ADH-like_C"/>
</dbReference>
<dbReference type="InterPro" id="IPR032821">
    <property type="entry name" value="PKS_assoc"/>
</dbReference>
<evidence type="ECO:0000313" key="12">
    <source>
        <dbReference type="Proteomes" id="UP001143372"/>
    </source>
</evidence>
<proteinExistence type="predicted"/>
<dbReference type="Gene3D" id="3.40.50.150">
    <property type="entry name" value="Vaccinia Virus protein VP39"/>
    <property type="match status" value="1"/>
</dbReference>
<dbReference type="InterPro" id="IPR016039">
    <property type="entry name" value="Thiolase-like"/>
</dbReference>
<dbReference type="InterPro" id="IPR013154">
    <property type="entry name" value="ADH-like_N"/>
</dbReference>
<dbReference type="SMART" id="SM01294">
    <property type="entry name" value="PKS_PP_betabranch"/>
    <property type="match status" value="1"/>
</dbReference>
<dbReference type="PROSITE" id="PS52004">
    <property type="entry name" value="KS3_2"/>
    <property type="match status" value="1"/>
</dbReference>
<organism evidence="11 12">
    <name type="scientific">Hansschlegelia plantiphila</name>
    <dbReference type="NCBI Taxonomy" id="374655"/>
    <lineage>
        <taxon>Bacteria</taxon>
        <taxon>Pseudomonadati</taxon>
        <taxon>Pseudomonadota</taxon>
        <taxon>Alphaproteobacteria</taxon>
        <taxon>Hyphomicrobiales</taxon>
        <taxon>Methylopilaceae</taxon>
        <taxon>Hansschlegelia</taxon>
    </lineage>
</organism>
<accession>A0A9W6IZC6</accession>
<dbReference type="Pfam" id="PF14765">
    <property type="entry name" value="PS-DH"/>
    <property type="match status" value="1"/>
</dbReference>
<dbReference type="InterPro" id="IPR001227">
    <property type="entry name" value="Ac_transferase_dom_sf"/>
</dbReference>
<dbReference type="Pfam" id="PF21089">
    <property type="entry name" value="PKS_DH_N"/>
    <property type="match status" value="1"/>
</dbReference>
<dbReference type="SMART" id="SM00823">
    <property type="entry name" value="PKS_PP"/>
    <property type="match status" value="1"/>
</dbReference>
<dbReference type="PROSITE" id="PS00606">
    <property type="entry name" value="KS3_1"/>
    <property type="match status" value="1"/>
</dbReference>
<dbReference type="InterPro" id="IPR050091">
    <property type="entry name" value="PKS_NRPS_Biosynth_Enz"/>
</dbReference>
<dbReference type="SUPFAM" id="SSF53901">
    <property type="entry name" value="Thiolase-like"/>
    <property type="match status" value="1"/>
</dbReference>
<dbReference type="Pfam" id="PF00107">
    <property type="entry name" value="ADH_zinc_N"/>
    <property type="match status" value="1"/>
</dbReference>
<dbReference type="Pfam" id="PF00550">
    <property type="entry name" value="PP-binding"/>
    <property type="match status" value="1"/>
</dbReference>
<dbReference type="InterPro" id="IPR014043">
    <property type="entry name" value="Acyl_transferase_dom"/>
</dbReference>
<dbReference type="InterPro" id="IPR020807">
    <property type="entry name" value="PKS_DH"/>
</dbReference>
<dbReference type="InterPro" id="IPR011032">
    <property type="entry name" value="GroES-like_sf"/>
</dbReference>
<dbReference type="CDD" id="cd00833">
    <property type="entry name" value="PKS"/>
    <property type="match status" value="1"/>
</dbReference>
<dbReference type="InterPro" id="IPR013968">
    <property type="entry name" value="PKS_KR"/>
</dbReference>
<reference evidence="11" key="2">
    <citation type="submission" date="2023-01" db="EMBL/GenBank/DDBJ databases">
        <authorList>
            <person name="Sun Q."/>
            <person name="Evtushenko L."/>
        </authorList>
    </citation>
    <scope>NUCLEOTIDE SEQUENCE</scope>
    <source>
        <strain evidence="11">VKM B-2347</strain>
    </source>
</reference>
<evidence type="ECO:0000256" key="4">
    <source>
        <dbReference type="ARBA" id="ARBA00022857"/>
    </source>
</evidence>
<keyword evidence="2" id="KW-0597">Phosphoprotein</keyword>
<dbReference type="SMART" id="SM00826">
    <property type="entry name" value="PKS_DH"/>
    <property type="match status" value="1"/>
</dbReference>
<evidence type="ECO:0000256" key="2">
    <source>
        <dbReference type="ARBA" id="ARBA00022553"/>
    </source>
</evidence>
<dbReference type="InterPro" id="IPR006162">
    <property type="entry name" value="Ppantetheine_attach_site"/>
</dbReference>